<evidence type="ECO:0000256" key="1">
    <source>
        <dbReference type="ARBA" id="ARBA00004123"/>
    </source>
</evidence>
<evidence type="ECO:0000256" key="3">
    <source>
        <dbReference type="ARBA" id="ARBA00023242"/>
    </source>
</evidence>
<accession>A0A1D2N674</accession>
<dbReference type="EMBL" id="LJIJ01000188">
    <property type="protein sequence ID" value="ODN00754.1"/>
    <property type="molecule type" value="Genomic_DNA"/>
</dbReference>
<dbReference type="OMA" id="WCLKTRV"/>
<name>A0A1D2N674_ORCCI</name>
<feature type="region of interest" description="Disordered" evidence="5">
    <location>
        <begin position="82"/>
        <end position="127"/>
    </location>
</feature>
<reference evidence="6 7" key="1">
    <citation type="journal article" date="2016" name="Genome Biol. Evol.">
        <title>Gene Family Evolution Reflects Adaptation to Soil Environmental Stressors in the Genome of the Collembolan Orchesella cincta.</title>
        <authorList>
            <person name="Faddeeva-Vakhrusheva A."/>
            <person name="Derks M.F."/>
            <person name="Anvar S.Y."/>
            <person name="Agamennone V."/>
            <person name="Suring W."/>
            <person name="Smit S."/>
            <person name="van Straalen N.M."/>
            <person name="Roelofs D."/>
        </authorList>
    </citation>
    <scope>NUCLEOTIDE SEQUENCE [LARGE SCALE GENOMIC DNA]</scope>
    <source>
        <tissue evidence="6">Mixed pool</tissue>
    </source>
</reference>
<dbReference type="GO" id="GO:0005634">
    <property type="term" value="C:nucleus"/>
    <property type="evidence" value="ECO:0007669"/>
    <property type="project" value="UniProtKB-SubCell"/>
</dbReference>
<feature type="region of interest" description="Disordered" evidence="5">
    <location>
        <begin position="573"/>
        <end position="592"/>
    </location>
</feature>
<feature type="compositionally biased region" description="Basic and acidic residues" evidence="5">
    <location>
        <begin position="413"/>
        <end position="427"/>
    </location>
</feature>
<dbReference type="STRING" id="48709.A0A1D2N674"/>
<dbReference type="Proteomes" id="UP000094527">
    <property type="component" value="Unassembled WGS sequence"/>
</dbReference>
<protein>
    <submittedName>
        <fullName evidence="6">Protein downstream neighbor of Son</fullName>
    </submittedName>
</protein>
<comment type="similarity">
    <text evidence="4">Belongs to the DONSON family.</text>
</comment>
<feature type="compositionally biased region" description="Basic and acidic residues" evidence="5">
    <location>
        <begin position="26"/>
        <end position="37"/>
    </location>
</feature>
<dbReference type="PRINTS" id="PR02064">
    <property type="entry name" value="DONSON"/>
</dbReference>
<sequence length="635" mass="70903">MEGYANGWNKPEELMRIRKLKTKKRALQDRLFDESPSKKTKRGQQKAKRLFKAQPPPPDEATCEDSTLMDLINMKQPTLNFGTPFTNSTGERTPTSCLSASLSPSPPSSSSMSPHRHSVIHTNSSQGRLPTSLLQQNALTLSSPMKAYLPSLSSFSMLSTPPSVEKKRQRITPAPAITSPLWASSNHSSTPKSARRGLDLSRIDEKSFAEETWHDELCMDWSVKTRLLIRTENQFGWNTALKTSEESSGISAFVRCIDMEPNQTGCRNFSPPGSQLDTSLGAQFHQCCLYWQHPYLPTVKLFPRESTYGITSLTSSTSAYAGNIKLEERALDTMFLEWVDSFRSAFQLLRTRQCPYFYIFGNQFTCLFSAAGTQGLECLQVYVTPSTKGFRDSLKKEGIEYTLPYHEPGTESQEAHVSEKNPSGKEVDSDDEPDKWLDEMGISQDLSVSVNVKTSPGSSDEKGKSTLLMITGESSLAFFNFLINSRNFLVTNVGVQSGLPPTIISPVAFQGASLRSLTVKQSRSKKPNSEKAYTMELIGPILPYTIHMLCGLLNKTVKNYEIIIDTMTSTKPMNVNRQVNSPKSKHSKSKPNAFDIQNLSDCGSKRSLLETLCRSDIIDTLISRLECQDLKYKWS</sequence>
<dbReference type="GO" id="GO:0033260">
    <property type="term" value="P:nuclear DNA replication"/>
    <property type="evidence" value="ECO:0007669"/>
    <property type="project" value="TreeGrafter"/>
</dbReference>
<dbReference type="PANTHER" id="PTHR12972">
    <property type="entry name" value="DOWNSTREAM NEIGHBOR OF SON"/>
    <property type="match status" value="1"/>
</dbReference>
<feature type="compositionally biased region" description="Polar residues" evidence="5">
    <location>
        <begin position="82"/>
        <end position="93"/>
    </location>
</feature>
<evidence type="ECO:0000256" key="4">
    <source>
        <dbReference type="ARBA" id="ARBA00025806"/>
    </source>
</evidence>
<keyword evidence="7" id="KW-1185">Reference proteome</keyword>
<comment type="subcellular location">
    <subcellularLocation>
        <location evidence="1">Nucleus</location>
    </subcellularLocation>
</comment>
<dbReference type="InterPro" id="IPR024861">
    <property type="entry name" value="Donson"/>
</dbReference>
<keyword evidence="3" id="KW-0539">Nucleus</keyword>
<keyword evidence="2" id="KW-0217">Developmental protein</keyword>
<feature type="compositionally biased region" description="Basic residues" evidence="5">
    <location>
        <begin position="38"/>
        <end position="51"/>
    </location>
</feature>
<evidence type="ECO:0000313" key="7">
    <source>
        <dbReference type="Proteomes" id="UP000094527"/>
    </source>
</evidence>
<gene>
    <name evidence="6" type="ORF">Ocin01_05932</name>
</gene>
<comment type="caution">
    <text evidence="6">The sequence shown here is derived from an EMBL/GenBank/DDBJ whole genome shotgun (WGS) entry which is preliminary data.</text>
</comment>
<evidence type="ECO:0000313" key="6">
    <source>
        <dbReference type="EMBL" id="ODN00754.1"/>
    </source>
</evidence>
<evidence type="ECO:0000256" key="5">
    <source>
        <dbReference type="SAM" id="MobiDB-lite"/>
    </source>
</evidence>
<proteinExistence type="inferred from homology"/>
<feature type="region of interest" description="Disordered" evidence="5">
    <location>
        <begin position="405"/>
        <end position="436"/>
    </location>
</feature>
<feature type="compositionally biased region" description="Low complexity" evidence="5">
    <location>
        <begin position="94"/>
        <end position="113"/>
    </location>
</feature>
<dbReference type="OrthoDB" id="534063at2759"/>
<organism evidence="6 7">
    <name type="scientific">Orchesella cincta</name>
    <name type="common">Springtail</name>
    <name type="synonym">Podura cincta</name>
    <dbReference type="NCBI Taxonomy" id="48709"/>
    <lineage>
        <taxon>Eukaryota</taxon>
        <taxon>Metazoa</taxon>
        <taxon>Ecdysozoa</taxon>
        <taxon>Arthropoda</taxon>
        <taxon>Hexapoda</taxon>
        <taxon>Collembola</taxon>
        <taxon>Entomobryomorpha</taxon>
        <taxon>Entomobryoidea</taxon>
        <taxon>Orchesellidae</taxon>
        <taxon>Orchesellinae</taxon>
        <taxon>Orchesella</taxon>
    </lineage>
</organism>
<evidence type="ECO:0000256" key="2">
    <source>
        <dbReference type="ARBA" id="ARBA00022473"/>
    </source>
</evidence>
<dbReference type="PANTHER" id="PTHR12972:SF0">
    <property type="entry name" value="PROTEIN DOWNSTREAM NEIGHBOR OF SON"/>
    <property type="match status" value="1"/>
</dbReference>
<feature type="region of interest" description="Disordered" evidence="5">
    <location>
        <begin position="23"/>
        <end position="63"/>
    </location>
</feature>
<dbReference type="AlphaFoldDB" id="A0A1D2N674"/>